<evidence type="ECO:0000313" key="1">
    <source>
        <dbReference type="EMBL" id="KDO18282.1"/>
    </source>
</evidence>
<keyword evidence="2" id="KW-1185">Reference proteome</keyword>
<sequence length="173" mass="19684">MKCKRSKGTFLERAIIRASRMKSNGRSTFCDKRLLQPRFGACYSLGVVARGSSFSVAGQRHATCPSAGVFSPFKCAVRRSINKYLTRNGISVQKSMVSSAPRHFHRRRDNDRTRSGARYCISSAVVSSLWQRTFLPYKVPEWIRKRQHIRNNVLTVPNDPPKRVRIAGELLEV</sequence>
<name>A0A067BUJ9_SAPPC</name>
<dbReference type="KEGG" id="spar:SPRG_21729"/>
<protein>
    <submittedName>
        <fullName evidence="1">Uncharacterized protein</fullName>
    </submittedName>
</protein>
<dbReference type="Proteomes" id="UP000030745">
    <property type="component" value="Unassembled WGS sequence"/>
</dbReference>
<dbReference type="GeneID" id="24142318"/>
<organism evidence="1 2">
    <name type="scientific">Saprolegnia parasitica (strain CBS 223.65)</name>
    <dbReference type="NCBI Taxonomy" id="695850"/>
    <lineage>
        <taxon>Eukaryota</taxon>
        <taxon>Sar</taxon>
        <taxon>Stramenopiles</taxon>
        <taxon>Oomycota</taxon>
        <taxon>Saprolegniomycetes</taxon>
        <taxon>Saprolegniales</taxon>
        <taxon>Saprolegniaceae</taxon>
        <taxon>Saprolegnia</taxon>
    </lineage>
</organism>
<gene>
    <name evidence="1" type="ORF">SPRG_21729</name>
</gene>
<evidence type="ECO:0000313" key="2">
    <source>
        <dbReference type="Proteomes" id="UP000030745"/>
    </source>
</evidence>
<reference evidence="1 2" key="1">
    <citation type="journal article" date="2013" name="PLoS Genet.">
        <title>Distinctive expansion of potential virulence genes in the genome of the oomycete fish pathogen Saprolegnia parasitica.</title>
        <authorList>
            <person name="Jiang R.H."/>
            <person name="de Bruijn I."/>
            <person name="Haas B.J."/>
            <person name="Belmonte R."/>
            <person name="Lobach L."/>
            <person name="Christie J."/>
            <person name="van den Ackerveken G."/>
            <person name="Bottin A."/>
            <person name="Bulone V."/>
            <person name="Diaz-Moreno S.M."/>
            <person name="Dumas B."/>
            <person name="Fan L."/>
            <person name="Gaulin E."/>
            <person name="Govers F."/>
            <person name="Grenville-Briggs L.J."/>
            <person name="Horner N.R."/>
            <person name="Levin J.Z."/>
            <person name="Mammella M."/>
            <person name="Meijer H.J."/>
            <person name="Morris P."/>
            <person name="Nusbaum C."/>
            <person name="Oome S."/>
            <person name="Phillips A.J."/>
            <person name="van Rooyen D."/>
            <person name="Rzeszutek E."/>
            <person name="Saraiva M."/>
            <person name="Secombes C.J."/>
            <person name="Seidl M.F."/>
            <person name="Snel B."/>
            <person name="Stassen J.H."/>
            <person name="Sykes S."/>
            <person name="Tripathy S."/>
            <person name="van den Berg H."/>
            <person name="Vega-Arreguin J.C."/>
            <person name="Wawra S."/>
            <person name="Young S.K."/>
            <person name="Zeng Q."/>
            <person name="Dieguez-Uribeondo J."/>
            <person name="Russ C."/>
            <person name="Tyler B.M."/>
            <person name="van West P."/>
        </authorList>
    </citation>
    <scope>NUCLEOTIDE SEQUENCE [LARGE SCALE GENOMIC DNA]</scope>
    <source>
        <strain evidence="1 2">CBS 223.65</strain>
    </source>
</reference>
<dbReference type="RefSeq" id="XP_012211008.1">
    <property type="nucleotide sequence ID" value="XM_012355618.1"/>
</dbReference>
<accession>A0A067BUJ9</accession>
<dbReference type="AlphaFoldDB" id="A0A067BUJ9"/>
<dbReference type="EMBL" id="KK583463">
    <property type="protein sequence ID" value="KDO18282.1"/>
    <property type="molecule type" value="Genomic_DNA"/>
</dbReference>
<dbReference type="VEuPathDB" id="FungiDB:SPRG_21729"/>
<proteinExistence type="predicted"/>